<evidence type="ECO:0000256" key="1">
    <source>
        <dbReference type="SAM" id="MobiDB-lite"/>
    </source>
</evidence>
<feature type="compositionally biased region" description="Acidic residues" evidence="1">
    <location>
        <begin position="73"/>
        <end position="108"/>
    </location>
</feature>
<keyword evidence="2" id="KW-1133">Transmembrane helix</keyword>
<feature type="chain" id="PRO_5030767624" evidence="3">
    <location>
        <begin position="25"/>
        <end position="180"/>
    </location>
</feature>
<accession>A0A7S0ZFT7</accession>
<gene>
    <name evidence="4" type="ORF">TOLI1172_LOCUS4815</name>
</gene>
<name>A0A7S0ZFT7_9RHOD</name>
<protein>
    <submittedName>
        <fullName evidence="4">Uncharacterized protein</fullName>
    </submittedName>
</protein>
<reference evidence="4" key="1">
    <citation type="submission" date="2021-01" db="EMBL/GenBank/DDBJ databases">
        <authorList>
            <person name="Corre E."/>
            <person name="Pelletier E."/>
            <person name="Niang G."/>
            <person name="Scheremetjew M."/>
            <person name="Finn R."/>
            <person name="Kale V."/>
            <person name="Holt S."/>
            <person name="Cochrane G."/>
            <person name="Meng A."/>
            <person name="Brown T."/>
            <person name="Cohen L."/>
        </authorList>
    </citation>
    <scope>NUCLEOTIDE SEQUENCE</scope>
    <source>
        <strain evidence="4">CCMP3278</strain>
    </source>
</reference>
<evidence type="ECO:0000313" key="4">
    <source>
        <dbReference type="EMBL" id="CAD8820423.1"/>
    </source>
</evidence>
<keyword evidence="2" id="KW-0472">Membrane</keyword>
<feature type="transmembrane region" description="Helical" evidence="2">
    <location>
        <begin position="128"/>
        <end position="147"/>
    </location>
</feature>
<evidence type="ECO:0000256" key="2">
    <source>
        <dbReference type="SAM" id="Phobius"/>
    </source>
</evidence>
<sequence>MGGFRSSLTFWMFVFVVSVVAVTAAPLVSSEVEDGKSVSELFIDVSVKSDVLVEDEGLPLIVAEEAEANTLVPEEEGGSVEVDSEDDSEPDGEEYSDLETDDDTGLGFEEEDDYETEEKAGGISTSTVIIAAAVVGIIVVVAGLVVIRRSRASQDTDYGIDDPNNSMQSALRVRSTRMSG</sequence>
<feature type="region of interest" description="Disordered" evidence="1">
    <location>
        <begin position="66"/>
        <end position="108"/>
    </location>
</feature>
<dbReference type="EMBL" id="HBFP01006740">
    <property type="protein sequence ID" value="CAD8820423.1"/>
    <property type="molecule type" value="Transcribed_RNA"/>
</dbReference>
<evidence type="ECO:0000256" key="3">
    <source>
        <dbReference type="SAM" id="SignalP"/>
    </source>
</evidence>
<dbReference type="AlphaFoldDB" id="A0A7S0ZFT7"/>
<proteinExistence type="predicted"/>
<keyword evidence="3" id="KW-0732">Signal</keyword>
<keyword evidence="2" id="KW-0812">Transmembrane</keyword>
<organism evidence="4">
    <name type="scientific">Timspurckia oligopyrenoides</name>
    <dbReference type="NCBI Taxonomy" id="708627"/>
    <lineage>
        <taxon>Eukaryota</taxon>
        <taxon>Rhodophyta</taxon>
        <taxon>Bangiophyceae</taxon>
        <taxon>Porphyridiales</taxon>
        <taxon>Porphyridiaceae</taxon>
        <taxon>Timspurckia</taxon>
    </lineage>
</organism>
<feature type="signal peptide" evidence="3">
    <location>
        <begin position="1"/>
        <end position="24"/>
    </location>
</feature>